<dbReference type="PANTHER" id="PTHR30258:SF2">
    <property type="entry name" value="COMG OPERON PROTEIN 1"/>
    <property type="match status" value="1"/>
</dbReference>
<dbReference type="Gene3D" id="3.40.50.300">
    <property type="entry name" value="P-loop containing nucleotide triphosphate hydrolases"/>
    <property type="match status" value="1"/>
</dbReference>
<evidence type="ECO:0000256" key="1">
    <source>
        <dbReference type="ARBA" id="ARBA00006611"/>
    </source>
</evidence>
<dbReference type="CDD" id="cd01129">
    <property type="entry name" value="PulE-GspE-like"/>
    <property type="match status" value="1"/>
</dbReference>
<comment type="similarity">
    <text evidence="1">Belongs to the GSP E family.</text>
</comment>
<organism evidence="5 6">
    <name type="scientific">Candidatus Falkowbacteria bacterium RIFOXYD2_FULL_34_120</name>
    <dbReference type="NCBI Taxonomy" id="1798007"/>
    <lineage>
        <taxon>Bacteria</taxon>
        <taxon>Candidatus Falkowiibacteriota</taxon>
    </lineage>
</organism>
<dbReference type="Pfam" id="PF00437">
    <property type="entry name" value="T2SSE"/>
    <property type="match status" value="1"/>
</dbReference>
<dbReference type="InterPro" id="IPR037257">
    <property type="entry name" value="T2SS_E_N_sf"/>
</dbReference>
<dbReference type="Pfam" id="PF05157">
    <property type="entry name" value="MshEN"/>
    <property type="match status" value="1"/>
</dbReference>
<dbReference type="InterPro" id="IPR001482">
    <property type="entry name" value="T2SS/T4SS_dom"/>
</dbReference>
<evidence type="ECO:0000313" key="6">
    <source>
        <dbReference type="Proteomes" id="UP000177579"/>
    </source>
</evidence>
<dbReference type="GO" id="GO:0016887">
    <property type="term" value="F:ATP hydrolysis activity"/>
    <property type="evidence" value="ECO:0007669"/>
    <property type="project" value="TreeGrafter"/>
</dbReference>
<evidence type="ECO:0000259" key="4">
    <source>
        <dbReference type="PROSITE" id="PS00662"/>
    </source>
</evidence>
<accession>A0A1F5TSP6</accession>
<evidence type="ECO:0000256" key="3">
    <source>
        <dbReference type="ARBA" id="ARBA00022840"/>
    </source>
</evidence>
<comment type="caution">
    <text evidence="5">The sequence shown here is derived from an EMBL/GenBank/DDBJ whole genome shotgun (WGS) entry which is preliminary data.</text>
</comment>
<dbReference type="InterPro" id="IPR027417">
    <property type="entry name" value="P-loop_NTPase"/>
</dbReference>
<dbReference type="Gene3D" id="3.30.300.160">
    <property type="entry name" value="Type II secretion system, protein E, N-terminal domain"/>
    <property type="match status" value="1"/>
</dbReference>
<sequence length="563" mass="63685">MKISNLKLKSILVDPGHISEKDFNQAMNLSNEKNISIEDILLDRGLINDGQLGHIIAEFIGVPYVNLRKEKIDDMVLNLIPEIIAKSKKIIIFYEDENEIKVGMMDPQDLEIIHILEKKFNRQIIPYYITKNDFLENLSRYNVGIDEEASSVLAKLQDNNLDMDEKNKANVRMVELLLEHGHYSKASDIHIEPYKKIVIVRFRIDGVLHDVLEIPKNLLSLIISRIKILSKMRIDEHFAAQDGKFQFKVKNDQIDVRVSIVPITEGENVVMRLLSTKSRKMDLDSLGLDSADLDKIKKAIKSPHGMILVTGPTGSGKTTTIYEFLKILNTKEIHIATIEDPVEYDIEGISQIQVNKKTNLTFANGLRAIVRQDPDIIMIGEIRDHETADIAVNSGLTGHLVLSTLHANDAATTLPRLLDMGIEPYLIASTVRVVIAQRLLRKICEKCRTSYELPENEMIIVRNNKKLKEIFNIKEGEDKKITLYKGSGCKVCAHTGYSGRIGIFEVLENRENIKELIIKRASSSEISKMARANGMTTMFEDGIQKVIQGITTLEEVLRVAEIV</sequence>
<dbReference type="FunFam" id="3.40.50.300:FF:000398">
    <property type="entry name" value="Type IV pilus assembly ATPase PilB"/>
    <property type="match status" value="1"/>
</dbReference>
<proteinExistence type="inferred from homology"/>
<dbReference type="InterPro" id="IPR007831">
    <property type="entry name" value="T2SS_GspE_N"/>
</dbReference>
<dbReference type="GO" id="GO:0005886">
    <property type="term" value="C:plasma membrane"/>
    <property type="evidence" value="ECO:0007669"/>
    <property type="project" value="TreeGrafter"/>
</dbReference>
<dbReference type="EMBL" id="MFGO01000004">
    <property type="protein sequence ID" value="OGF41827.1"/>
    <property type="molecule type" value="Genomic_DNA"/>
</dbReference>
<dbReference type="SUPFAM" id="SSF160246">
    <property type="entry name" value="EspE N-terminal domain-like"/>
    <property type="match status" value="1"/>
</dbReference>
<gene>
    <name evidence="5" type="ORF">A2531_05365</name>
</gene>
<protein>
    <recommendedName>
        <fullName evidence="4">Bacterial type II secretion system protein E domain-containing protein</fullName>
    </recommendedName>
</protein>
<reference evidence="5 6" key="1">
    <citation type="journal article" date="2016" name="Nat. Commun.">
        <title>Thousands of microbial genomes shed light on interconnected biogeochemical processes in an aquifer system.</title>
        <authorList>
            <person name="Anantharaman K."/>
            <person name="Brown C.T."/>
            <person name="Hug L.A."/>
            <person name="Sharon I."/>
            <person name="Castelle C.J."/>
            <person name="Probst A.J."/>
            <person name="Thomas B.C."/>
            <person name="Singh A."/>
            <person name="Wilkins M.J."/>
            <person name="Karaoz U."/>
            <person name="Brodie E.L."/>
            <person name="Williams K.H."/>
            <person name="Hubbard S.S."/>
            <person name="Banfield J.F."/>
        </authorList>
    </citation>
    <scope>NUCLEOTIDE SEQUENCE [LARGE SCALE GENOMIC DNA]</scope>
</reference>
<dbReference type="Gene3D" id="3.30.450.90">
    <property type="match status" value="1"/>
</dbReference>
<dbReference type="PANTHER" id="PTHR30258">
    <property type="entry name" value="TYPE II SECRETION SYSTEM PROTEIN GSPE-RELATED"/>
    <property type="match status" value="1"/>
</dbReference>
<feature type="domain" description="Bacterial type II secretion system protein E" evidence="4">
    <location>
        <begin position="370"/>
        <end position="384"/>
    </location>
</feature>
<dbReference type="Proteomes" id="UP000177579">
    <property type="component" value="Unassembled WGS sequence"/>
</dbReference>
<dbReference type="SMART" id="SM00382">
    <property type="entry name" value="AAA"/>
    <property type="match status" value="1"/>
</dbReference>
<dbReference type="AlphaFoldDB" id="A0A1F5TSP6"/>
<dbReference type="InterPro" id="IPR003593">
    <property type="entry name" value="AAA+_ATPase"/>
</dbReference>
<dbReference type="PROSITE" id="PS00662">
    <property type="entry name" value="T2SP_E"/>
    <property type="match status" value="1"/>
</dbReference>
<keyword evidence="3" id="KW-0067">ATP-binding</keyword>
<dbReference type="SUPFAM" id="SSF52540">
    <property type="entry name" value="P-loop containing nucleoside triphosphate hydrolases"/>
    <property type="match status" value="1"/>
</dbReference>
<dbReference type="GO" id="GO:0005524">
    <property type="term" value="F:ATP binding"/>
    <property type="evidence" value="ECO:0007669"/>
    <property type="project" value="UniProtKB-KW"/>
</dbReference>
<evidence type="ECO:0000256" key="2">
    <source>
        <dbReference type="ARBA" id="ARBA00022741"/>
    </source>
</evidence>
<name>A0A1F5TSP6_9BACT</name>
<evidence type="ECO:0000313" key="5">
    <source>
        <dbReference type="EMBL" id="OGF41827.1"/>
    </source>
</evidence>
<keyword evidence="2" id="KW-0547">Nucleotide-binding</keyword>